<comment type="subunit">
    <text evidence="3 10">Homodimer.</text>
</comment>
<evidence type="ECO:0000256" key="1">
    <source>
        <dbReference type="ARBA" id="ARBA00004496"/>
    </source>
</evidence>
<comment type="subcellular location">
    <subcellularLocation>
        <location evidence="1 10">Cytoplasm</location>
    </subcellularLocation>
</comment>
<dbReference type="PANTHER" id="PTHR21237">
    <property type="entry name" value="GRPE PROTEIN"/>
    <property type="match status" value="1"/>
</dbReference>
<keyword evidence="6 10" id="KW-0143">Chaperone</keyword>
<evidence type="ECO:0000256" key="4">
    <source>
        <dbReference type="ARBA" id="ARBA00022490"/>
    </source>
</evidence>
<dbReference type="GO" id="GO:0042803">
    <property type="term" value="F:protein homodimerization activity"/>
    <property type="evidence" value="ECO:0007669"/>
    <property type="project" value="InterPro"/>
</dbReference>
<dbReference type="SUPFAM" id="SSF58014">
    <property type="entry name" value="Coiled-coil domain of nucleotide exchange factor GrpE"/>
    <property type="match status" value="1"/>
</dbReference>
<dbReference type="AlphaFoldDB" id="A0A8J7M994"/>
<proteinExistence type="inferred from homology"/>
<comment type="caution">
    <text evidence="14">The sequence shown here is derived from an EMBL/GenBank/DDBJ whole genome shotgun (WGS) entry which is preliminary data.</text>
</comment>
<evidence type="ECO:0000313" key="14">
    <source>
        <dbReference type="EMBL" id="MBK0400585.1"/>
    </source>
</evidence>
<gene>
    <name evidence="10 14" type="primary">grpE</name>
    <name evidence="14" type="ORF">H0I76_15405</name>
</gene>
<accession>A0A8J7M994</accession>
<keyword evidence="5 10" id="KW-0346">Stress response</keyword>
<sequence length="211" mass="22777">MARKQPQPDMEDAPEAAAPAAASEDTDTAVTGAEARVAELEAERDELKDRLLRALAEAENTRRRAERDRKDAETYGGTRLARDMLSVYDNLTRALAAADDKVKTEHAGLFEGIELTRRELLSAFEKHKIRETTPERGGKFDPNLHQAMFEAPVPGAAPGTIIEVMQAGFTIADRLLRPALVGVARAMPQAEAAPEADTGETVETGTGDAKA</sequence>
<dbReference type="FunFam" id="2.30.22.10:FF:000001">
    <property type="entry name" value="Protein GrpE"/>
    <property type="match status" value="1"/>
</dbReference>
<dbReference type="InterPro" id="IPR013805">
    <property type="entry name" value="GrpE_CC"/>
</dbReference>
<keyword evidence="15" id="KW-1185">Reference proteome</keyword>
<name>A0A8J7M994_9RHOB</name>
<evidence type="ECO:0000313" key="15">
    <source>
        <dbReference type="Proteomes" id="UP000655420"/>
    </source>
</evidence>
<dbReference type="InterPro" id="IPR000740">
    <property type="entry name" value="GrpE"/>
</dbReference>
<evidence type="ECO:0000256" key="10">
    <source>
        <dbReference type="HAMAP-Rule" id="MF_01151"/>
    </source>
</evidence>
<dbReference type="Gene3D" id="3.90.20.20">
    <property type="match status" value="1"/>
</dbReference>
<evidence type="ECO:0000256" key="5">
    <source>
        <dbReference type="ARBA" id="ARBA00023016"/>
    </source>
</evidence>
<evidence type="ECO:0000256" key="13">
    <source>
        <dbReference type="SAM" id="MobiDB-lite"/>
    </source>
</evidence>
<dbReference type="HAMAP" id="MF_01151">
    <property type="entry name" value="GrpE"/>
    <property type="match status" value="1"/>
</dbReference>
<dbReference type="RefSeq" id="WP_200611587.1">
    <property type="nucleotide sequence ID" value="NZ_JAEHHL010000009.1"/>
</dbReference>
<evidence type="ECO:0000256" key="8">
    <source>
        <dbReference type="ARBA" id="ARBA00072274"/>
    </source>
</evidence>
<dbReference type="GO" id="GO:0006457">
    <property type="term" value="P:protein folding"/>
    <property type="evidence" value="ECO:0007669"/>
    <property type="project" value="InterPro"/>
</dbReference>
<evidence type="ECO:0000256" key="2">
    <source>
        <dbReference type="ARBA" id="ARBA00009054"/>
    </source>
</evidence>
<feature type="region of interest" description="Disordered" evidence="13">
    <location>
        <begin position="1"/>
        <end position="33"/>
    </location>
</feature>
<evidence type="ECO:0000256" key="6">
    <source>
        <dbReference type="ARBA" id="ARBA00023186"/>
    </source>
</evidence>
<dbReference type="CDD" id="cd00446">
    <property type="entry name" value="GrpE"/>
    <property type="match status" value="1"/>
</dbReference>
<reference evidence="14" key="1">
    <citation type="submission" date="2020-12" db="EMBL/GenBank/DDBJ databases">
        <title>Bacterial taxonomy.</title>
        <authorList>
            <person name="Pan X."/>
        </authorList>
    </citation>
    <scope>NUCLEOTIDE SEQUENCE</scope>
    <source>
        <strain evidence="14">M0105</strain>
    </source>
</reference>
<evidence type="ECO:0000256" key="9">
    <source>
        <dbReference type="ARBA" id="ARBA00076414"/>
    </source>
</evidence>
<protein>
    <recommendedName>
        <fullName evidence="8 10">Protein GrpE</fullName>
    </recommendedName>
    <alternativeName>
        <fullName evidence="9 10">HSP-70 cofactor</fullName>
    </alternativeName>
</protein>
<feature type="region of interest" description="Disordered" evidence="13">
    <location>
        <begin position="189"/>
        <end position="211"/>
    </location>
</feature>
<dbReference type="NCBIfam" id="NF010738">
    <property type="entry name" value="PRK14140.1"/>
    <property type="match status" value="1"/>
</dbReference>
<feature type="compositionally biased region" description="Low complexity" evidence="13">
    <location>
        <begin position="195"/>
        <end position="211"/>
    </location>
</feature>
<dbReference type="PROSITE" id="PS01071">
    <property type="entry name" value="GRPE"/>
    <property type="match status" value="1"/>
</dbReference>
<dbReference type="EMBL" id="JAEHHL010000009">
    <property type="protein sequence ID" value="MBK0400585.1"/>
    <property type="molecule type" value="Genomic_DNA"/>
</dbReference>
<dbReference type="PRINTS" id="PR00773">
    <property type="entry name" value="GRPEPROTEIN"/>
</dbReference>
<dbReference type="InterPro" id="IPR009012">
    <property type="entry name" value="GrpE_head"/>
</dbReference>
<dbReference type="PANTHER" id="PTHR21237:SF23">
    <property type="entry name" value="GRPE PROTEIN HOMOLOG, MITOCHONDRIAL"/>
    <property type="match status" value="1"/>
</dbReference>
<dbReference type="GO" id="GO:0051087">
    <property type="term" value="F:protein-folding chaperone binding"/>
    <property type="evidence" value="ECO:0007669"/>
    <property type="project" value="InterPro"/>
</dbReference>
<dbReference type="SUPFAM" id="SSF51064">
    <property type="entry name" value="Head domain of nucleotide exchange factor GrpE"/>
    <property type="match status" value="1"/>
</dbReference>
<dbReference type="GO" id="GO:0000774">
    <property type="term" value="F:adenyl-nucleotide exchange factor activity"/>
    <property type="evidence" value="ECO:0007669"/>
    <property type="project" value="InterPro"/>
</dbReference>
<evidence type="ECO:0000256" key="7">
    <source>
        <dbReference type="ARBA" id="ARBA00053401"/>
    </source>
</evidence>
<evidence type="ECO:0000256" key="3">
    <source>
        <dbReference type="ARBA" id="ARBA00011738"/>
    </source>
</evidence>
<dbReference type="GO" id="GO:0051082">
    <property type="term" value="F:unfolded protein binding"/>
    <property type="evidence" value="ECO:0007669"/>
    <property type="project" value="TreeGrafter"/>
</dbReference>
<dbReference type="Proteomes" id="UP000655420">
    <property type="component" value="Unassembled WGS sequence"/>
</dbReference>
<comment type="function">
    <text evidence="7 10 11">Participates actively in the response to hyperosmotic and heat shock by preventing the aggregation of stress-denatured proteins, in association with DnaK and GrpE. It is the nucleotide exchange factor for DnaK and may function as a thermosensor. Unfolded proteins bind initially to DnaJ; upon interaction with the DnaJ-bound protein, DnaK hydrolyzes its bound ATP, resulting in the formation of a stable complex. GrpE releases ADP from DnaK; ATP binding to DnaK triggers the release of the substrate protein, thus completing the reaction cycle. Several rounds of ATP-dependent interactions between DnaJ, DnaK and GrpE are required for fully efficient folding.</text>
</comment>
<dbReference type="Pfam" id="PF01025">
    <property type="entry name" value="GrpE"/>
    <property type="match status" value="1"/>
</dbReference>
<organism evidence="14 15">
    <name type="scientific">Thermohalobaculum xanthum</name>
    <dbReference type="NCBI Taxonomy" id="2753746"/>
    <lineage>
        <taxon>Bacteria</taxon>
        <taxon>Pseudomonadati</taxon>
        <taxon>Pseudomonadota</taxon>
        <taxon>Alphaproteobacteria</taxon>
        <taxon>Rhodobacterales</taxon>
        <taxon>Paracoccaceae</taxon>
        <taxon>Thermohalobaculum</taxon>
    </lineage>
</organism>
<evidence type="ECO:0000256" key="11">
    <source>
        <dbReference type="RuleBase" id="RU000639"/>
    </source>
</evidence>
<comment type="similarity">
    <text evidence="2 10 12">Belongs to the GrpE family.</text>
</comment>
<dbReference type="Gene3D" id="2.30.22.10">
    <property type="entry name" value="Head domain of nucleotide exchange factor GrpE"/>
    <property type="match status" value="1"/>
</dbReference>
<keyword evidence="4 10" id="KW-0963">Cytoplasm</keyword>
<dbReference type="GO" id="GO:0005737">
    <property type="term" value="C:cytoplasm"/>
    <property type="evidence" value="ECO:0007669"/>
    <property type="project" value="UniProtKB-SubCell"/>
</dbReference>
<evidence type="ECO:0000256" key="12">
    <source>
        <dbReference type="RuleBase" id="RU004478"/>
    </source>
</evidence>